<keyword evidence="2" id="KW-1185">Reference proteome</keyword>
<dbReference type="Proteomes" id="UP001231649">
    <property type="component" value="Chromosome 1"/>
</dbReference>
<proteinExistence type="predicted"/>
<gene>
    <name evidence="1" type="ORF">PYW08_000052</name>
</gene>
<sequence>MFFRYIRATSLLHAASATNGRGALLQVTPSILNSLCSKSGGNSIKYVPYVPHYDRDHDHKNMKLKRPMSPHVTHYAPTLPAMTSIAQRATGALVTFYALGLAWGSLFLSNGAETYVSIIQSLNMGSFTIFLLKLILGAPFCFHYFNALRYIAWNAGKFLDIKSVYATSYKSMIAAGIATFLFAII</sequence>
<protein>
    <submittedName>
        <fullName evidence="1">Uncharacterized protein</fullName>
    </submittedName>
</protein>
<evidence type="ECO:0000313" key="2">
    <source>
        <dbReference type="Proteomes" id="UP001231649"/>
    </source>
</evidence>
<evidence type="ECO:0000313" key="1">
    <source>
        <dbReference type="EMBL" id="KAJ8737457.1"/>
    </source>
</evidence>
<dbReference type="EMBL" id="CM056777">
    <property type="protein sequence ID" value="KAJ8737457.1"/>
    <property type="molecule type" value="Genomic_DNA"/>
</dbReference>
<accession>A0ACC2RA38</accession>
<reference evidence="1" key="1">
    <citation type="submission" date="2023-03" db="EMBL/GenBank/DDBJ databases">
        <title>Chromosome-level genomes of two armyworms, Mythimna separata and Mythimna loreyi, provide insights into the biosynthesis and reception of sex pheromones.</title>
        <authorList>
            <person name="Zhao H."/>
        </authorList>
    </citation>
    <scope>NUCLEOTIDE SEQUENCE</scope>
    <source>
        <strain evidence="1">BeijingLab</strain>
    </source>
</reference>
<comment type="caution">
    <text evidence="1">The sequence shown here is derived from an EMBL/GenBank/DDBJ whole genome shotgun (WGS) entry which is preliminary data.</text>
</comment>
<organism evidence="1 2">
    <name type="scientific">Mythimna loreyi</name>
    <dbReference type="NCBI Taxonomy" id="667449"/>
    <lineage>
        <taxon>Eukaryota</taxon>
        <taxon>Metazoa</taxon>
        <taxon>Ecdysozoa</taxon>
        <taxon>Arthropoda</taxon>
        <taxon>Hexapoda</taxon>
        <taxon>Insecta</taxon>
        <taxon>Pterygota</taxon>
        <taxon>Neoptera</taxon>
        <taxon>Endopterygota</taxon>
        <taxon>Lepidoptera</taxon>
        <taxon>Glossata</taxon>
        <taxon>Ditrysia</taxon>
        <taxon>Noctuoidea</taxon>
        <taxon>Noctuidae</taxon>
        <taxon>Noctuinae</taxon>
        <taxon>Hadenini</taxon>
        <taxon>Mythimna</taxon>
    </lineage>
</organism>
<name>A0ACC2RA38_9NEOP</name>